<evidence type="ECO:0000313" key="3">
    <source>
        <dbReference type="Proteomes" id="UP000499080"/>
    </source>
</evidence>
<organism evidence="2 3">
    <name type="scientific">Araneus ventricosus</name>
    <name type="common">Orbweaver spider</name>
    <name type="synonym">Epeira ventricosa</name>
    <dbReference type="NCBI Taxonomy" id="182803"/>
    <lineage>
        <taxon>Eukaryota</taxon>
        <taxon>Metazoa</taxon>
        <taxon>Ecdysozoa</taxon>
        <taxon>Arthropoda</taxon>
        <taxon>Chelicerata</taxon>
        <taxon>Arachnida</taxon>
        <taxon>Araneae</taxon>
        <taxon>Araneomorphae</taxon>
        <taxon>Entelegynae</taxon>
        <taxon>Araneoidea</taxon>
        <taxon>Araneidae</taxon>
        <taxon>Araneus</taxon>
    </lineage>
</organism>
<dbReference type="Proteomes" id="UP000499080">
    <property type="component" value="Unassembled WGS sequence"/>
</dbReference>
<feature type="compositionally biased region" description="Polar residues" evidence="1">
    <location>
        <begin position="11"/>
        <end position="33"/>
    </location>
</feature>
<evidence type="ECO:0000313" key="2">
    <source>
        <dbReference type="EMBL" id="GBN94067.1"/>
    </source>
</evidence>
<name>A0A4Y2T0M2_ARAVE</name>
<reference evidence="2 3" key="1">
    <citation type="journal article" date="2019" name="Sci. Rep.">
        <title>Orb-weaving spider Araneus ventricosus genome elucidates the spidroin gene catalogue.</title>
        <authorList>
            <person name="Kono N."/>
            <person name="Nakamura H."/>
            <person name="Ohtoshi R."/>
            <person name="Moran D.A.P."/>
            <person name="Shinohara A."/>
            <person name="Yoshida Y."/>
            <person name="Fujiwara M."/>
            <person name="Mori M."/>
            <person name="Tomita M."/>
            <person name="Arakawa K."/>
        </authorList>
    </citation>
    <scope>NUCLEOTIDE SEQUENCE [LARGE SCALE GENOMIC DNA]</scope>
</reference>
<accession>A0A4Y2T0M2</accession>
<feature type="non-terminal residue" evidence="2">
    <location>
        <position position="33"/>
    </location>
</feature>
<feature type="compositionally biased region" description="Basic and acidic residues" evidence="1">
    <location>
        <begin position="1"/>
        <end position="10"/>
    </location>
</feature>
<proteinExistence type="predicted"/>
<dbReference type="AlphaFoldDB" id="A0A4Y2T0M2"/>
<protein>
    <submittedName>
        <fullName evidence="2">Uncharacterized protein</fullName>
    </submittedName>
</protein>
<feature type="region of interest" description="Disordered" evidence="1">
    <location>
        <begin position="1"/>
        <end position="33"/>
    </location>
</feature>
<gene>
    <name evidence="2" type="ORF">AVEN_92034_1</name>
</gene>
<keyword evidence="3" id="KW-1185">Reference proteome</keyword>
<comment type="caution">
    <text evidence="2">The sequence shown here is derived from an EMBL/GenBank/DDBJ whole genome shotgun (WGS) entry which is preliminary data.</text>
</comment>
<sequence length="33" mass="3757">MYKARAHDGSQVESNLEPTTVQFSSRKFTTRPS</sequence>
<evidence type="ECO:0000256" key="1">
    <source>
        <dbReference type="SAM" id="MobiDB-lite"/>
    </source>
</evidence>
<dbReference type="EMBL" id="BGPR01025287">
    <property type="protein sequence ID" value="GBN94067.1"/>
    <property type="molecule type" value="Genomic_DNA"/>
</dbReference>